<protein>
    <submittedName>
        <fullName evidence="2">Uncharacterized protein</fullName>
    </submittedName>
</protein>
<dbReference type="AlphaFoldDB" id="A0AA41QC43"/>
<dbReference type="EMBL" id="JAKGSG010000010">
    <property type="protein sequence ID" value="MCF4119886.1"/>
    <property type="molecule type" value="Genomic_DNA"/>
</dbReference>
<reference evidence="2" key="1">
    <citation type="submission" date="2022-01" db="EMBL/GenBank/DDBJ databases">
        <title>Antribacter sp. nov., isolated from Guizhou of China.</title>
        <authorList>
            <person name="Chengliang C."/>
            <person name="Ya Z."/>
        </authorList>
    </citation>
    <scope>NUCLEOTIDE SEQUENCE</scope>
    <source>
        <strain evidence="2">KLBMP 9083</strain>
    </source>
</reference>
<organism evidence="2 3">
    <name type="scientific">Antribacter soli</name>
    <dbReference type="NCBI Taxonomy" id="2910976"/>
    <lineage>
        <taxon>Bacteria</taxon>
        <taxon>Bacillati</taxon>
        <taxon>Actinomycetota</taxon>
        <taxon>Actinomycetes</taxon>
        <taxon>Micrococcales</taxon>
        <taxon>Promicromonosporaceae</taxon>
        <taxon>Antribacter</taxon>
    </lineage>
</organism>
<sequence>MTENTPDQDDLVIPLASRIQVGTTTVGVMTAVRRDTGLVARLTIQGADGEAAKVVLSPGEEFSLFAEGRARLVDVRIPAEVSKAPGGNTTNAPSVVIRRLPA</sequence>
<evidence type="ECO:0000313" key="2">
    <source>
        <dbReference type="EMBL" id="MCF4119886.1"/>
    </source>
</evidence>
<gene>
    <name evidence="2" type="ORF">L1785_02735</name>
</gene>
<feature type="region of interest" description="Disordered" evidence="1">
    <location>
        <begin position="81"/>
        <end position="102"/>
    </location>
</feature>
<dbReference type="RefSeq" id="WP_236087598.1">
    <property type="nucleotide sequence ID" value="NZ_JAKGSG010000010.1"/>
</dbReference>
<evidence type="ECO:0000313" key="3">
    <source>
        <dbReference type="Proteomes" id="UP001165405"/>
    </source>
</evidence>
<name>A0AA41QC43_9MICO</name>
<keyword evidence="3" id="KW-1185">Reference proteome</keyword>
<accession>A0AA41QC43</accession>
<dbReference type="Proteomes" id="UP001165405">
    <property type="component" value="Unassembled WGS sequence"/>
</dbReference>
<proteinExistence type="predicted"/>
<evidence type="ECO:0000256" key="1">
    <source>
        <dbReference type="SAM" id="MobiDB-lite"/>
    </source>
</evidence>
<comment type="caution">
    <text evidence="2">The sequence shown here is derived from an EMBL/GenBank/DDBJ whole genome shotgun (WGS) entry which is preliminary data.</text>
</comment>